<evidence type="ECO:0000313" key="2">
    <source>
        <dbReference type="Proteomes" id="UP000616151"/>
    </source>
</evidence>
<dbReference type="EMBL" id="JAENHL010000004">
    <property type="protein sequence ID" value="MBK1865432.1"/>
    <property type="molecule type" value="Genomic_DNA"/>
</dbReference>
<dbReference type="Proteomes" id="UP000616151">
    <property type="component" value="Unassembled WGS sequence"/>
</dbReference>
<keyword evidence="2" id="KW-1185">Reference proteome</keyword>
<organism evidence="1 2">
    <name type="scientific">Taklimakanibacter albus</name>
    <dbReference type="NCBI Taxonomy" id="2800327"/>
    <lineage>
        <taxon>Bacteria</taxon>
        <taxon>Pseudomonadati</taxon>
        <taxon>Pseudomonadota</taxon>
        <taxon>Alphaproteobacteria</taxon>
        <taxon>Hyphomicrobiales</taxon>
        <taxon>Aestuariivirgaceae</taxon>
        <taxon>Taklimakanibacter</taxon>
    </lineage>
</organism>
<comment type="caution">
    <text evidence="1">The sequence shown here is derived from an EMBL/GenBank/DDBJ whole genome shotgun (WGS) entry which is preliminary data.</text>
</comment>
<sequence length="591" mass="62723">MDKQQILALGTILAMMALFAWGRLRYDLVAIVSLIAAYIVGIVPAEKAFAGFSSDIVIIVASALILSAAVSRSGIVELAMSYASFDLSKPRAQIVTLTSCIAVLSAFIKNIGTLAMFLPIAFKFARRSETSPSVLLMPMSFASLLGGLITLVGTSPNIIVSQAREKLLGTPFQMFDFAPVGIGLTVAGITFLAFGYRLLPAGRRGAASIEAAFNLDAYATEVTVPEDSPVIGQSIAELEKHAEDEIDVAVLIRGGLHKSNPGKAMNIRAGDMLILHGEPAALERAVAVGKLLLAREDKQPTKENATDEIGVMEAVVGTESPLVGRSVSQNQLFDRHDLNLLAVSRRGSRITHRLGLVRLKAGDAIVLQGNMRFMAETMGELGLLPLAERPLGLGRKRNTYLPIAILAAAMLAVALGVVPVAMGFFIAAALVILASSITLREAYNAIDWPILIMLGALIPVSDAAQSTGLTDTIAHLVSLLADVLPRWGYVAILLLIAMSVTPFLNNAATVLILAPIAVSLATSLKMNPDPLLMAVAIGAGCDFLTPIGHQCNTLVMGPGGYRFGDYWRLGLPLSFIVLFVGVPLILLFWPL</sequence>
<accession>A0ACC5QYK1</accession>
<proteinExistence type="predicted"/>
<evidence type="ECO:0000313" key="1">
    <source>
        <dbReference type="EMBL" id="MBK1865432.1"/>
    </source>
</evidence>
<gene>
    <name evidence="1" type="ORF">JHL16_03645</name>
</gene>
<name>A0ACC5QYK1_9HYPH</name>
<reference evidence="1" key="1">
    <citation type="submission" date="2021-01" db="EMBL/GenBank/DDBJ databases">
        <authorList>
            <person name="Sun Q."/>
        </authorList>
    </citation>
    <scope>NUCLEOTIDE SEQUENCE</scope>
    <source>
        <strain evidence="1">YIM B02566</strain>
    </source>
</reference>
<protein>
    <submittedName>
        <fullName evidence="1">SLC13 family permease</fullName>
    </submittedName>
</protein>